<dbReference type="InterPro" id="IPR008925">
    <property type="entry name" value="aa_tRNA-synth_I_cd-bd_sf"/>
</dbReference>
<dbReference type="EC" id="6.1.1.6" evidence="10"/>
<evidence type="ECO:0000256" key="4">
    <source>
        <dbReference type="ARBA" id="ARBA00022598"/>
    </source>
</evidence>
<feature type="short sequence motif" description="'KMSKS' region" evidence="10">
    <location>
        <begin position="300"/>
        <end position="304"/>
    </location>
</feature>
<evidence type="ECO:0000313" key="13">
    <source>
        <dbReference type="Proteomes" id="UP000032679"/>
    </source>
</evidence>
<proteinExistence type="inferred from homology"/>
<dbReference type="GO" id="GO:0004824">
    <property type="term" value="F:lysine-tRNA ligase activity"/>
    <property type="evidence" value="ECO:0007669"/>
    <property type="project" value="UniProtKB-UniRule"/>
</dbReference>
<evidence type="ECO:0000256" key="11">
    <source>
        <dbReference type="SAM" id="MobiDB-lite"/>
    </source>
</evidence>
<feature type="short sequence motif" description="'HIGH' region" evidence="10">
    <location>
        <begin position="54"/>
        <end position="62"/>
    </location>
</feature>
<dbReference type="Proteomes" id="UP000032679">
    <property type="component" value="Unassembled WGS sequence"/>
</dbReference>
<evidence type="ECO:0000256" key="3">
    <source>
        <dbReference type="ARBA" id="ARBA00022490"/>
    </source>
</evidence>
<evidence type="ECO:0000256" key="9">
    <source>
        <dbReference type="ARBA" id="ARBA00048573"/>
    </source>
</evidence>
<keyword evidence="4 10" id="KW-0436">Ligase</keyword>
<dbReference type="NCBIfam" id="TIGR00467">
    <property type="entry name" value="lysS_arch"/>
    <property type="match status" value="1"/>
</dbReference>
<evidence type="ECO:0000256" key="8">
    <source>
        <dbReference type="ARBA" id="ARBA00023146"/>
    </source>
</evidence>
<reference evidence="12 13" key="1">
    <citation type="submission" date="2012-10" db="EMBL/GenBank/DDBJ databases">
        <title>Genome sequencing of Tanticharoenia sakaeratensis NBRC 103193.</title>
        <authorList>
            <person name="Azuma Y."/>
            <person name="Hadano H."/>
            <person name="Hirakawa H."/>
            <person name="Matsushita K."/>
        </authorList>
    </citation>
    <scope>NUCLEOTIDE SEQUENCE [LARGE SCALE GENOMIC DNA]</scope>
    <source>
        <strain evidence="12 13">NBRC 103193</strain>
    </source>
</reference>
<feature type="region of interest" description="Disordered" evidence="11">
    <location>
        <begin position="1"/>
        <end position="21"/>
    </location>
</feature>
<dbReference type="InterPro" id="IPR014729">
    <property type="entry name" value="Rossmann-like_a/b/a_fold"/>
</dbReference>
<dbReference type="PROSITE" id="PS00178">
    <property type="entry name" value="AA_TRNA_LIGASE_I"/>
    <property type="match status" value="1"/>
</dbReference>
<keyword evidence="6 10" id="KW-0067">ATP-binding</keyword>
<dbReference type="Gene3D" id="3.40.50.620">
    <property type="entry name" value="HUPs"/>
    <property type="match status" value="2"/>
</dbReference>
<keyword evidence="3 10" id="KW-0963">Cytoplasm</keyword>
<dbReference type="GO" id="GO:0005737">
    <property type="term" value="C:cytoplasm"/>
    <property type="evidence" value="ECO:0007669"/>
    <property type="project" value="UniProtKB-SubCell"/>
</dbReference>
<evidence type="ECO:0000256" key="1">
    <source>
        <dbReference type="ARBA" id="ARBA00004496"/>
    </source>
</evidence>
<dbReference type="EMBL" id="BALE01000012">
    <property type="protein sequence ID" value="GAN53894.1"/>
    <property type="molecule type" value="Genomic_DNA"/>
</dbReference>
<comment type="catalytic activity">
    <reaction evidence="9 10">
        <text>tRNA(Lys) + L-lysine + ATP = L-lysyl-tRNA(Lys) + AMP + diphosphate</text>
        <dbReference type="Rhea" id="RHEA:20792"/>
        <dbReference type="Rhea" id="RHEA-COMP:9696"/>
        <dbReference type="Rhea" id="RHEA-COMP:9697"/>
        <dbReference type="ChEBI" id="CHEBI:30616"/>
        <dbReference type="ChEBI" id="CHEBI:32551"/>
        <dbReference type="ChEBI" id="CHEBI:33019"/>
        <dbReference type="ChEBI" id="CHEBI:78442"/>
        <dbReference type="ChEBI" id="CHEBI:78529"/>
        <dbReference type="ChEBI" id="CHEBI:456215"/>
        <dbReference type="EC" id="6.1.1.6"/>
    </reaction>
</comment>
<dbReference type="GO" id="GO:0000049">
    <property type="term" value="F:tRNA binding"/>
    <property type="evidence" value="ECO:0007669"/>
    <property type="project" value="InterPro"/>
</dbReference>
<evidence type="ECO:0000256" key="2">
    <source>
        <dbReference type="ARBA" id="ARBA00005594"/>
    </source>
</evidence>
<accession>A0A0D6MJR3</accession>
<dbReference type="GO" id="GO:0005524">
    <property type="term" value="F:ATP binding"/>
    <property type="evidence" value="ECO:0007669"/>
    <property type="project" value="UniProtKB-UniRule"/>
</dbReference>
<comment type="caution">
    <text evidence="12">The sequence shown here is derived from an EMBL/GenBank/DDBJ whole genome shotgun (WGS) entry which is preliminary data.</text>
</comment>
<dbReference type="SUPFAM" id="SSF52374">
    <property type="entry name" value="Nucleotidylyl transferase"/>
    <property type="match status" value="1"/>
</dbReference>
<dbReference type="PANTHER" id="PTHR37940:SF1">
    <property type="entry name" value="LYSINE--TRNA LIGASE"/>
    <property type="match status" value="1"/>
</dbReference>
<comment type="similarity">
    <text evidence="2 10">Belongs to the class-I aminoacyl-tRNA synthetase family.</text>
</comment>
<feature type="binding site" evidence="10">
    <location>
        <position position="303"/>
    </location>
    <ligand>
        <name>ATP</name>
        <dbReference type="ChEBI" id="CHEBI:30616"/>
    </ligand>
</feature>
<dbReference type="STRING" id="1231623.Tasa_012_070"/>
<comment type="subcellular location">
    <subcellularLocation>
        <location evidence="1 10">Cytoplasm</location>
    </subcellularLocation>
</comment>
<sequence length="549" mass="60791">MVSDSAHHAAPRAESHELPKAWPFEEARKISNHVAAGGAGAEARPALLETGYGPSGLPHIGTFGEVARTTWVRQAYEALTGRPTRLLAFSDDMDALRKVPTNVPNQAMLAEHLGLPLTRIPDPFGKFESFAHHNNAMLREFLDNFGFQYEFASATDYYTRGVFDAALRRMLEVHDEIVALIAPTLGEARRATYSPVLPIHPRTGRVMQVPVLGVDPEAGTVQWRDEDGEAFETSVFGGKAKMQWKADWAMRWFALGVDYEMSGKDLIDSVRLSSQICRVLGKEPPAGLTYELFLDQNGQKISKSKGNGLSIDEWLRYAPPESLGQYMFHQPTRAKRLFFDVIPRATDEYLANVDKAAQTDDPAVLQANPAWFIQGGTIRPQDSSPVSFTALMNLASVANADDTATLWKFLQRYDPELSPQTHPYVDQLVGRALAYFRDFVRPAKVYRAPNETERKGLQDLANALRTTPADATPDAVQDIVFEVGKRYFAKPQLRSWFGCLYEVLLGQTEGPRFGIFASLYGLPETVGLIDGALARSADGNEHAVESVTA</sequence>
<keyword evidence="8 10" id="KW-0030">Aminoacyl-tRNA synthetase</keyword>
<dbReference type="OrthoDB" id="9803151at2"/>
<dbReference type="Gene3D" id="1.10.10.350">
    <property type="match status" value="1"/>
</dbReference>
<dbReference type="GO" id="GO:0006430">
    <property type="term" value="P:lysyl-tRNA aminoacylation"/>
    <property type="evidence" value="ECO:0007669"/>
    <property type="project" value="UniProtKB-UniRule"/>
</dbReference>
<dbReference type="SUPFAM" id="SSF48163">
    <property type="entry name" value="An anticodon-binding domain of class I aminoacyl-tRNA synthetases"/>
    <property type="match status" value="1"/>
</dbReference>
<dbReference type="InterPro" id="IPR020751">
    <property type="entry name" value="aa-tRNA-synth_I_codon-bd_sub2"/>
</dbReference>
<dbReference type="HAMAP" id="MF_00177">
    <property type="entry name" value="Lys_tRNA_synth_class1"/>
    <property type="match status" value="1"/>
</dbReference>
<dbReference type="InterPro" id="IPR002904">
    <property type="entry name" value="Lys-tRNA-ligase"/>
</dbReference>
<evidence type="ECO:0000256" key="6">
    <source>
        <dbReference type="ARBA" id="ARBA00022840"/>
    </source>
</evidence>
<dbReference type="NCBIfam" id="NF001968">
    <property type="entry name" value="PRK00750.1-2"/>
    <property type="match status" value="1"/>
</dbReference>
<gene>
    <name evidence="10" type="primary">lysS</name>
    <name evidence="12" type="ORF">Tasa_012_070</name>
</gene>
<evidence type="ECO:0000313" key="12">
    <source>
        <dbReference type="EMBL" id="GAN53894.1"/>
    </source>
</evidence>
<keyword evidence="7 10" id="KW-0648">Protein biosynthesis</keyword>
<organism evidence="12 13">
    <name type="scientific">Tanticharoenia sakaeratensis NBRC 103193</name>
    <dbReference type="NCBI Taxonomy" id="1231623"/>
    <lineage>
        <taxon>Bacteria</taxon>
        <taxon>Pseudomonadati</taxon>
        <taxon>Pseudomonadota</taxon>
        <taxon>Alphaproteobacteria</taxon>
        <taxon>Acetobacterales</taxon>
        <taxon>Acetobacteraceae</taxon>
        <taxon>Tanticharoenia</taxon>
    </lineage>
</organism>
<name>A0A0D6MJR3_9PROT</name>
<dbReference type="Pfam" id="PF01921">
    <property type="entry name" value="tRNA-synt_1f"/>
    <property type="match status" value="1"/>
</dbReference>
<dbReference type="PANTHER" id="PTHR37940">
    <property type="entry name" value="LYSINE--TRNA LIGASE"/>
    <property type="match status" value="1"/>
</dbReference>
<evidence type="ECO:0000256" key="5">
    <source>
        <dbReference type="ARBA" id="ARBA00022741"/>
    </source>
</evidence>
<keyword evidence="13" id="KW-1185">Reference proteome</keyword>
<dbReference type="RefSeq" id="WP_048848284.1">
    <property type="nucleotide sequence ID" value="NZ_BALE01000012.1"/>
</dbReference>
<evidence type="ECO:0000256" key="10">
    <source>
        <dbReference type="HAMAP-Rule" id="MF_00177"/>
    </source>
</evidence>
<dbReference type="InterPro" id="IPR001412">
    <property type="entry name" value="aa-tRNA-synth_I_CS"/>
</dbReference>
<evidence type="ECO:0000256" key="7">
    <source>
        <dbReference type="ARBA" id="ARBA00022917"/>
    </source>
</evidence>
<protein>
    <recommendedName>
        <fullName evidence="10">Lysine--tRNA ligase</fullName>
        <ecNumber evidence="10">6.1.1.6</ecNumber>
    </recommendedName>
    <alternativeName>
        <fullName evidence="10">Lysyl-tRNA synthetase</fullName>
        <shortName evidence="10">LysRS</shortName>
    </alternativeName>
</protein>
<dbReference type="AlphaFoldDB" id="A0A0D6MJR3"/>
<keyword evidence="5 10" id="KW-0547">Nucleotide-binding</keyword>